<proteinExistence type="predicted"/>
<sequence>MMDYSKHTATCFVQSVRVRNISTCLSLFGRPETRLLMSSDKDEKGFFFWENKLQKTEENYFQLKVCVTQNKTKKKRKTHNHAKKNSDYFRREEDKTINNRNSTRG</sequence>
<keyword evidence="3" id="KW-1185">Reference proteome</keyword>
<feature type="compositionally biased region" description="Basic and acidic residues" evidence="1">
    <location>
        <begin position="84"/>
        <end position="97"/>
    </location>
</feature>
<organism evidence="2 3">
    <name type="scientific">Daphnia sinensis</name>
    <dbReference type="NCBI Taxonomy" id="1820382"/>
    <lineage>
        <taxon>Eukaryota</taxon>
        <taxon>Metazoa</taxon>
        <taxon>Ecdysozoa</taxon>
        <taxon>Arthropoda</taxon>
        <taxon>Crustacea</taxon>
        <taxon>Branchiopoda</taxon>
        <taxon>Diplostraca</taxon>
        <taxon>Cladocera</taxon>
        <taxon>Anomopoda</taxon>
        <taxon>Daphniidae</taxon>
        <taxon>Daphnia</taxon>
        <taxon>Daphnia similis group</taxon>
    </lineage>
</organism>
<dbReference type="EMBL" id="WJBH02000007">
    <property type="protein sequence ID" value="KAI9555497.1"/>
    <property type="molecule type" value="Genomic_DNA"/>
</dbReference>
<gene>
    <name evidence="2" type="ORF">GHT06_018012</name>
</gene>
<protein>
    <submittedName>
        <fullName evidence="2">Uncharacterized protein</fullName>
    </submittedName>
</protein>
<dbReference type="Proteomes" id="UP000820818">
    <property type="component" value="Linkage Group LG7"/>
</dbReference>
<reference evidence="2 3" key="1">
    <citation type="submission" date="2022-05" db="EMBL/GenBank/DDBJ databases">
        <title>A multi-omics perspective on studying reproductive biology in Daphnia sinensis.</title>
        <authorList>
            <person name="Jia J."/>
        </authorList>
    </citation>
    <scope>NUCLEOTIDE SEQUENCE [LARGE SCALE GENOMIC DNA]</scope>
    <source>
        <strain evidence="2 3">WSL</strain>
    </source>
</reference>
<feature type="compositionally biased region" description="Basic residues" evidence="1">
    <location>
        <begin position="72"/>
        <end position="83"/>
    </location>
</feature>
<evidence type="ECO:0000313" key="2">
    <source>
        <dbReference type="EMBL" id="KAI9555497.1"/>
    </source>
</evidence>
<evidence type="ECO:0000313" key="3">
    <source>
        <dbReference type="Proteomes" id="UP000820818"/>
    </source>
</evidence>
<name>A0AAD5PQJ1_9CRUS</name>
<feature type="region of interest" description="Disordered" evidence="1">
    <location>
        <begin position="72"/>
        <end position="105"/>
    </location>
</feature>
<accession>A0AAD5PQJ1</accession>
<dbReference type="AlphaFoldDB" id="A0AAD5PQJ1"/>
<comment type="caution">
    <text evidence="2">The sequence shown here is derived from an EMBL/GenBank/DDBJ whole genome shotgun (WGS) entry which is preliminary data.</text>
</comment>
<evidence type="ECO:0000256" key="1">
    <source>
        <dbReference type="SAM" id="MobiDB-lite"/>
    </source>
</evidence>